<evidence type="ECO:0000256" key="2">
    <source>
        <dbReference type="ARBA" id="ARBA00022747"/>
    </source>
</evidence>
<keyword evidence="2" id="KW-0680">Restriction system</keyword>
<evidence type="ECO:0000313" key="6">
    <source>
        <dbReference type="Proteomes" id="UP000288096"/>
    </source>
</evidence>
<keyword evidence="5" id="KW-0378">Hydrolase</keyword>
<evidence type="ECO:0000259" key="4">
    <source>
        <dbReference type="Pfam" id="PF01420"/>
    </source>
</evidence>
<dbReference type="PANTHER" id="PTHR30408">
    <property type="entry name" value="TYPE-1 RESTRICTION ENZYME ECOKI SPECIFICITY PROTEIN"/>
    <property type="match status" value="1"/>
</dbReference>
<accession>A0A401FUZ1</accession>
<dbReference type="EMBL" id="BEXT01000001">
    <property type="protein sequence ID" value="GBC60775.1"/>
    <property type="molecule type" value="Genomic_DNA"/>
</dbReference>
<dbReference type="Gene3D" id="1.10.287.1120">
    <property type="entry name" value="Bipartite methylase S protein"/>
    <property type="match status" value="1"/>
</dbReference>
<reference evidence="6" key="1">
    <citation type="submission" date="2017-11" db="EMBL/GenBank/DDBJ databases">
        <authorList>
            <person name="Watanabe M."/>
            <person name="Kojima H."/>
        </authorList>
    </citation>
    <scope>NUCLEOTIDE SEQUENCE [LARGE SCALE GENOMIC DNA]</scope>
    <source>
        <strain evidence="6">Tokyo 01</strain>
    </source>
</reference>
<evidence type="ECO:0000313" key="5">
    <source>
        <dbReference type="EMBL" id="GBC60775.1"/>
    </source>
</evidence>
<dbReference type="SUPFAM" id="SSF116734">
    <property type="entry name" value="DNA methylase specificity domain"/>
    <property type="match status" value="2"/>
</dbReference>
<dbReference type="InterPro" id="IPR000055">
    <property type="entry name" value="Restrct_endonuc_typeI_TRD"/>
</dbReference>
<dbReference type="Gene3D" id="3.90.220.20">
    <property type="entry name" value="DNA methylase specificity domains"/>
    <property type="match status" value="2"/>
</dbReference>
<dbReference type="GO" id="GO:0009307">
    <property type="term" value="P:DNA restriction-modification system"/>
    <property type="evidence" value="ECO:0007669"/>
    <property type="project" value="UniProtKB-KW"/>
</dbReference>
<comment type="caution">
    <text evidence="5">The sequence shown here is derived from an EMBL/GenBank/DDBJ whole genome shotgun (WGS) entry which is preliminary data.</text>
</comment>
<keyword evidence="5" id="KW-0540">Nuclease</keyword>
<organism evidence="5 6">
    <name type="scientific">Desulfonema ishimotonii</name>
    <dbReference type="NCBI Taxonomy" id="45657"/>
    <lineage>
        <taxon>Bacteria</taxon>
        <taxon>Pseudomonadati</taxon>
        <taxon>Thermodesulfobacteriota</taxon>
        <taxon>Desulfobacteria</taxon>
        <taxon>Desulfobacterales</taxon>
        <taxon>Desulfococcaceae</taxon>
        <taxon>Desulfonema</taxon>
    </lineage>
</organism>
<feature type="domain" description="Type I restriction modification DNA specificity" evidence="4">
    <location>
        <begin position="108"/>
        <end position="198"/>
    </location>
</feature>
<gene>
    <name evidence="5" type="ORF">DENIS_1734</name>
</gene>
<comment type="similarity">
    <text evidence="1">Belongs to the type-I restriction system S methylase family.</text>
</comment>
<sequence length="460" mass="52447">MGYPAYPVYSESGNQWIGIMPSHWTLLRTDFTTASDKLQVGKEAMENSQVFHYSIPNVQKFGTAQVEEGNDIDSSKLRVIRKQILISKLNPRKATICIAEPHEDFLTVCSGEFVPIVPERNLCLRYCYYALLSDKVTKLLSSKVQSVTRSHQRVNPDDIRKLIWSWPPIVEQQKIADFLDWKTARIDSLIAKKKQLIEKLREKRMALITQAVTKGLDPDAPMRDSGIPWLGEVPEHWEVKRLKFILKSCKGAIKTGPFGSQLHSSEMIYNDVKVYNQKTVIKRDINGGDNYISKEKFKELKAFEIFKNDLLITTRGTIGRCMVVPNDAQQGILHPCLMRIQVDELLSFNRFVEILIQESDLVLKQLQLMSNATTIEVIYSDSLKEVLIPAPPEDEQRSIAKFLDTKINKVDGLILKNEQLIKKLTEYRTALITAATTGKIDVRNIRIPKTDKPETTENAS</sequence>
<protein>
    <submittedName>
        <fullName evidence="5">Restriction endonuclease subunit S</fullName>
    </submittedName>
</protein>
<keyword evidence="3" id="KW-0238">DNA-binding</keyword>
<dbReference type="PANTHER" id="PTHR30408:SF12">
    <property type="entry name" value="TYPE I RESTRICTION ENZYME MJAVIII SPECIFICITY SUBUNIT"/>
    <property type="match status" value="1"/>
</dbReference>
<evidence type="ECO:0000256" key="1">
    <source>
        <dbReference type="ARBA" id="ARBA00010923"/>
    </source>
</evidence>
<feature type="domain" description="Type I restriction modification DNA specificity" evidence="4">
    <location>
        <begin position="234"/>
        <end position="410"/>
    </location>
</feature>
<dbReference type="InterPro" id="IPR052021">
    <property type="entry name" value="Type-I_RS_S_subunit"/>
</dbReference>
<reference evidence="6" key="2">
    <citation type="submission" date="2019-01" db="EMBL/GenBank/DDBJ databases">
        <title>Genome sequence of Desulfonema ishimotonii strain Tokyo 01.</title>
        <authorList>
            <person name="Fukui M."/>
        </authorList>
    </citation>
    <scope>NUCLEOTIDE SEQUENCE [LARGE SCALE GENOMIC DNA]</scope>
    <source>
        <strain evidence="6">Tokyo 01</strain>
    </source>
</reference>
<keyword evidence="6" id="KW-1185">Reference proteome</keyword>
<dbReference type="GO" id="GO:0004519">
    <property type="term" value="F:endonuclease activity"/>
    <property type="evidence" value="ECO:0007669"/>
    <property type="project" value="UniProtKB-KW"/>
</dbReference>
<dbReference type="GO" id="GO:0003677">
    <property type="term" value="F:DNA binding"/>
    <property type="evidence" value="ECO:0007669"/>
    <property type="project" value="UniProtKB-KW"/>
</dbReference>
<dbReference type="Proteomes" id="UP000288096">
    <property type="component" value="Unassembled WGS sequence"/>
</dbReference>
<dbReference type="InterPro" id="IPR044946">
    <property type="entry name" value="Restrct_endonuc_typeI_TRD_sf"/>
</dbReference>
<evidence type="ECO:0000256" key="3">
    <source>
        <dbReference type="ARBA" id="ARBA00023125"/>
    </source>
</evidence>
<proteinExistence type="inferred from homology"/>
<dbReference type="Pfam" id="PF01420">
    <property type="entry name" value="Methylase_S"/>
    <property type="match status" value="2"/>
</dbReference>
<keyword evidence="5" id="KW-0255">Endonuclease</keyword>
<name>A0A401FUZ1_9BACT</name>
<dbReference type="AlphaFoldDB" id="A0A401FUZ1"/>